<feature type="region of interest" description="Disordered" evidence="1">
    <location>
        <begin position="30"/>
        <end position="52"/>
    </location>
</feature>
<name>A0A8H6E0M5_COCSA</name>
<dbReference type="AlphaFoldDB" id="A0A8H6E0M5"/>
<evidence type="ECO:0000313" key="3">
    <source>
        <dbReference type="Proteomes" id="UP000624244"/>
    </source>
</evidence>
<evidence type="ECO:0000313" key="2">
    <source>
        <dbReference type="EMBL" id="KAF5853650.1"/>
    </source>
</evidence>
<proteinExistence type="predicted"/>
<dbReference type="EMBL" id="WNKQ01000002">
    <property type="protein sequence ID" value="KAF5853650.1"/>
    <property type="molecule type" value="Genomic_DNA"/>
</dbReference>
<organism evidence="2 3">
    <name type="scientific">Cochliobolus sativus</name>
    <name type="common">Common root rot and spot blotch fungus</name>
    <name type="synonym">Bipolaris sorokiniana</name>
    <dbReference type="NCBI Taxonomy" id="45130"/>
    <lineage>
        <taxon>Eukaryota</taxon>
        <taxon>Fungi</taxon>
        <taxon>Dikarya</taxon>
        <taxon>Ascomycota</taxon>
        <taxon>Pezizomycotina</taxon>
        <taxon>Dothideomycetes</taxon>
        <taxon>Pleosporomycetidae</taxon>
        <taxon>Pleosporales</taxon>
        <taxon>Pleosporineae</taxon>
        <taxon>Pleosporaceae</taxon>
        <taxon>Bipolaris</taxon>
    </lineage>
</organism>
<sequence>MRGTKRARIQFISKTAYELDFFDEFIPEDSGAVSSRSTRPRQSQQSDMNRSRKKGNEVLHNVFLYMGFPGHISVEKGPSSFPFSFSQIEWFSVLFSFHPYGDCVSMSVSPRNRHPGGGSCHKTDRGRLVGSWPKGSGSIRPDEGYLLKTTVRDLARR</sequence>
<reference evidence="2" key="1">
    <citation type="submission" date="2019-11" db="EMBL/GenBank/DDBJ databases">
        <title>Bipolaris sorokiniana Genome sequencing.</title>
        <authorList>
            <person name="Wang H."/>
        </authorList>
    </citation>
    <scope>NUCLEOTIDE SEQUENCE</scope>
</reference>
<feature type="compositionally biased region" description="Low complexity" evidence="1">
    <location>
        <begin position="34"/>
        <end position="46"/>
    </location>
</feature>
<accession>A0A8H6E0M5</accession>
<comment type="caution">
    <text evidence="2">The sequence shown here is derived from an EMBL/GenBank/DDBJ whole genome shotgun (WGS) entry which is preliminary data.</text>
</comment>
<feature type="region of interest" description="Disordered" evidence="1">
    <location>
        <begin position="112"/>
        <end position="134"/>
    </location>
</feature>
<dbReference type="Proteomes" id="UP000624244">
    <property type="component" value="Unassembled WGS sequence"/>
</dbReference>
<protein>
    <submittedName>
        <fullName evidence="2">Uncharacterized protein</fullName>
    </submittedName>
</protein>
<evidence type="ECO:0000256" key="1">
    <source>
        <dbReference type="SAM" id="MobiDB-lite"/>
    </source>
</evidence>
<gene>
    <name evidence="2" type="ORF">GGP41_002212</name>
</gene>